<dbReference type="PANTHER" id="PTHR10015:SF384">
    <property type="entry name" value="DNA-BINDING PROTEIN-RELATED"/>
    <property type="match status" value="1"/>
</dbReference>
<dbReference type="Proteomes" id="UP000694864">
    <property type="component" value="Chromosome 11"/>
</dbReference>
<dbReference type="InterPro" id="IPR036390">
    <property type="entry name" value="WH_DNA-bd_sf"/>
</dbReference>
<name>A0ABM1QN57_CAMSA</name>
<evidence type="ECO:0000256" key="2">
    <source>
        <dbReference type="ARBA" id="ARBA00023016"/>
    </source>
</evidence>
<keyword evidence="3" id="KW-0238">DNA-binding</keyword>
<dbReference type="SUPFAM" id="SSF46785">
    <property type="entry name" value="Winged helix' DNA-binding domain"/>
    <property type="match status" value="1"/>
</dbReference>
<keyword evidence="4" id="KW-0539">Nucleus</keyword>
<sequence>MAQNFPNGLTLFHRRIYKLVEDPATDPLISWGKDNNSFVIWNLEEFIRRDIVDKFDCGKFSEFRSELRHYGFRRIKKGSGELEFGHEDFVRGKPERLKAMMLKAFRKNRARFLAEEAQEEMQRLHI</sequence>
<reference evidence="7" key="1">
    <citation type="journal article" date="2014" name="Nat. Commun.">
        <title>The emerging biofuel crop Camelina sativa retains a highly undifferentiated hexaploid genome structure.</title>
        <authorList>
            <person name="Kagale S."/>
            <person name="Koh C."/>
            <person name="Nixon J."/>
            <person name="Bollina V."/>
            <person name="Clarke W.E."/>
            <person name="Tuteja R."/>
            <person name="Spillane C."/>
            <person name="Robinson S.J."/>
            <person name="Links M.G."/>
            <person name="Clarke C."/>
            <person name="Higgins E.E."/>
            <person name="Huebert T."/>
            <person name="Sharpe A.G."/>
            <person name="Parkin I.A."/>
        </authorList>
    </citation>
    <scope>NUCLEOTIDE SEQUENCE [LARGE SCALE GENOMIC DNA]</scope>
    <source>
        <strain evidence="7">cv. DH55</strain>
    </source>
</reference>
<comment type="similarity">
    <text evidence="5">Belongs to the HSF family.</text>
</comment>
<dbReference type="RefSeq" id="XP_019088195.1">
    <property type="nucleotide sequence ID" value="XM_019232650.1"/>
</dbReference>
<evidence type="ECO:0000256" key="5">
    <source>
        <dbReference type="RuleBase" id="RU004020"/>
    </source>
</evidence>
<evidence type="ECO:0000313" key="7">
    <source>
        <dbReference type="Proteomes" id="UP000694864"/>
    </source>
</evidence>
<gene>
    <name evidence="8" type="primary">LOC104723078</name>
</gene>
<dbReference type="GeneID" id="104723078"/>
<feature type="domain" description="HSF-type DNA-binding" evidence="6">
    <location>
        <begin position="8"/>
        <end position="103"/>
    </location>
</feature>
<evidence type="ECO:0000259" key="6">
    <source>
        <dbReference type="SMART" id="SM00415"/>
    </source>
</evidence>
<dbReference type="Pfam" id="PF00447">
    <property type="entry name" value="HSF_DNA-bind"/>
    <property type="match status" value="1"/>
</dbReference>
<protein>
    <submittedName>
        <fullName evidence="8">Heat stress transcription factor A-1-like isoform X3</fullName>
    </submittedName>
</protein>
<keyword evidence="7" id="KW-1185">Reference proteome</keyword>
<reference evidence="8" key="2">
    <citation type="submission" date="2025-08" db="UniProtKB">
        <authorList>
            <consortium name="RefSeq"/>
        </authorList>
    </citation>
    <scope>IDENTIFICATION</scope>
    <source>
        <tissue evidence="8">Leaf</tissue>
    </source>
</reference>
<dbReference type="InterPro" id="IPR000232">
    <property type="entry name" value="HSF_DNA-bd"/>
</dbReference>
<proteinExistence type="inferred from homology"/>
<keyword evidence="2" id="KW-0346">Stress response</keyword>
<comment type="subcellular location">
    <subcellularLocation>
        <location evidence="1">Nucleus</location>
    </subcellularLocation>
</comment>
<evidence type="ECO:0000256" key="4">
    <source>
        <dbReference type="ARBA" id="ARBA00023242"/>
    </source>
</evidence>
<dbReference type="InterPro" id="IPR036388">
    <property type="entry name" value="WH-like_DNA-bd_sf"/>
</dbReference>
<evidence type="ECO:0000256" key="1">
    <source>
        <dbReference type="ARBA" id="ARBA00004123"/>
    </source>
</evidence>
<accession>A0ABM1QN57</accession>
<evidence type="ECO:0000313" key="8">
    <source>
        <dbReference type="RefSeq" id="XP_019088195.1"/>
    </source>
</evidence>
<dbReference type="Gene3D" id="1.10.10.10">
    <property type="entry name" value="Winged helix-like DNA-binding domain superfamily/Winged helix DNA-binding domain"/>
    <property type="match status" value="1"/>
</dbReference>
<evidence type="ECO:0000256" key="3">
    <source>
        <dbReference type="ARBA" id="ARBA00023125"/>
    </source>
</evidence>
<dbReference type="PANTHER" id="PTHR10015">
    <property type="entry name" value="HEAT SHOCK TRANSCRIPTION FACTOR"/>
    <property type="match status" value="1"/>
</dbReference>
<organism evidence="7 8">
    <name type="scientific">Camelina sativa</name>
    <name type="common">False flax</name>
    <name type="synonym">Myagrum sativum</name>
    <dbReference type="NCBI Taxonomy" id="90675"/>
    <lineage>
        <taxon>Eukaryota</taxon>
        <taxon>Viridiplantae</taxon>
        <taxon>Streptophyta</taxon>
        <taxon>Embryophyta</taxon>
        <taxon>Tracheophyta</taxon>
        <taxon>Spermatophyta</taxon>
        <taxon>Magnoliopsida</taxon>
        <taxon>eudicotyledons</taxon>
        <taxon>Gunneridae</taxon>
        <taxon>Pentapetalae</taxon>
        <taxon>rosids</taxon>
        <taxon>malvids</taxon>
        <taxon>Brassicales</taxon>
        <taxon>Brassicaceae</taxon>
        <taxon>Camelineae</taxon>
        <taxon>Camelina</taxon>
    </lineage>
</organism>
<dbReference type="PRINTS" id="PR00056">
    <property type="entry name" value="HSFDOMAIN"/>
</dbReference>
<dbReference type="SMART" id="SM00415">
    <property type="entry name" value="HSF"/>
    <property type="match status" value="1"/>
</dbReference>